<dbReference type="GO" id="GO:0005886">
    <property type="term" value="C:plasma membrane"/>
    <property type="evidence" value="ECO:0007669"/>
    <property type="project" value="TreeGrafter"/>
</dbReference>
<dbReference type="OrthoDB" id="9807778at2"/>
<keyword evidence="3" id="KW-0328">Glycosyltransferase</keyword>
<gene>
    <name evidence="3" type="ORF">BN55_07280</name>
</gene>
<dbReference type="GO" id="GO:0016757">
    <property type="term" value="F:glycosyltransferase activity"/>
    <property type="evidence" value="ECO:0007669"/>
    <property type="project" value="UniProtKB-KW"/>
</dbReference>
<dbReference type="CDD" id="cd04187">
    <property type="entry name" value="DPM1_like_bac"/>
    <property type="match status" value="1"/>
</dbReference>
<dbReference type="InterPro" id="IPR001173">
    <property type="entry name" value="Glyco_trans_2-like"/>
</dbReference>
<evidence type="ECO:0000259" key="2">
    <source>
        <dbReference type="Pfam" id="PF00535"/>
    </source>
</evidence>
<dbReference type="Proteomes" id="UP000009320">
    <property type="component" value="Unassembled WGS sequence"/>
</dbReference>
<dbReference type="AlphaFoldDB" id="I7IVF5"/>
<proteinExistence type="predicted"/>
<dbReference type="Gene3D" id="3.90.550.10">
    <property type="entry name" value="Spore Coat Polysaccharide Biosynthesis Protein SpsA, Chain A"/>
    <property type="match status" value="1"/>
</dbReference>
<dbReference type="PANTHER" id="PTHR48090:SF8">
    <property type="entry name" value="GLYCOSYLTRANSFERASE CSBB-RELATED"/>
    <property type="match status" value="1"/>
</dbReference>
<keyword evidence="1" id="KW-1133">Transmembrane helix</keyword>
<keyword evidence="1" id="KW-0812">Transmembrane</keyword>
<evidence type="ECO:0000313" key="3">
    <source>
        <dbReference type="EMBL" id="CCI81353.1"/>
    </source>
</evidence>
<feature type="transmembrane region" description="Helical" evidence="1">
    <location>
        <begin position="263"/>
        <end position="291"/>
    </location>
</feature>
<evidence type="ECO:0000256" key="1">
    <source>
        <dbReference type="SAM" id="Phobius"/>
    </source>
</evidence>
<feature type="domain" description="Glycosyltransferase 2-like" evidence="2">
    <location>
        <begin position="5"/>
        <end position="169"/>
    </location>
</feature>
<dbReference type="Pfam" id="PF00535">
    <property type="entry name" value="Glycos_transf_2"/>
    <property type="match status" value="1"/>
</dbReference>
<accession>I7IVF5</accession>
<sequence length="310" mass="35614">MDKLSIIVPCYNEQESIPLFYSAVQKVMKTIPDLSYEYWFVNDGSHDNTLNELHGLHQKDPEHVHFVSFSRNFGKEAALYAGLQAATGNYIVVMDVDLQDPPEFLPKMYKLIKTGEYDCIGTRRVDRKGEAKFKSFLSDMFYKVVNRISNTEIVPGARDYRMMTRQMVDAVLAMPEYNRFSKGIFSWVGFKTKYLDYHNVERVAGESDWNTWKLFKYAMDGIADFSQAPLNIAVWIGTTSFIISIIGFFAVIIRHFLDPDSSIFGWASLVCIILLLGGLQLLCIGILGKYLGRIYIQVKNRPIYIIKEKK</sequence>
<keyword evidence="4" id="KW-1185">Reference proteome</keyword>
<dbReference type="PATRIC" id="fig|1423758.3.peg.1229"/>
<dbReference type="EC" id="2.4.1.-" evidence="3"/>
<protein>
    <submittedName>
        <fullName evidence="3">Group 2 glycosyl transferase</fullName>
        <ecNumber evidence="3">2.4.1.-</ecNumber>
    </submittedName>
</protein>
<keyword evidence="1" id="KW-0472">Membrane</keyword>
<dbReference type="InterPro" id="IPR029044">
    <property type="entry name" value="Nucleotide-diphossugar_trans"/>
</dbReference>
<dbReference type="InterPro" id="IPR050256">
    <property type="entry name" value="Glycosyltransferase_2"/>
</dbReference>
<name>I7IVF5_9LACO</name>
<dbReference type="SUPFAM" id="SSF53448">
    <property type="entry name" value="Nucleotide-diphospho-sugar transferases"/>
    <property type="match status" value="1"/>
</dbReference>
<dbReference type="PANTHER" id="PTHR48090">
    <property type="entry name" value="UNDECAPRENYL-PHOSPHATE 4-DEOXY-4-FORMAMIDO-L-ARABINOSE TRANSFERASE-RELATED"/>
    <property type="match status" value="1"/>
</dbReference>
<evidence type="ECO:0000313" key="4">
    <source>
        <dbReference type="Proteomes" id="UP000009320"/>
    </source>
</evidence>
<dbReference type="EMBL" id="CAKE01000002">
    <property type="protein sequence ID" value="CCI81353.1"/>
    <property type="molecule type" value="Genomic_DNA"/>
</dbReference>
<feature type="transmembrane region" description="Helical" evidence="1">
    <location>
        <begin position="232"/>
        <end position="257"/>
    </location>
</feature>
<organism evidence="3 4">
    <name type="scientific">Lactobacillus hominis DSM 23910 = CRBIP 24.179</name>
    <dbReference type="NCBI Taxonomy" id="1423758"/>
    <lineage>
        <taxon>Bacteria</taxon>
        <taxon>Bacillati</taxon>
        <taxon>Bacillota</taxon>
        <taxon>Bacilli</taxon>
        <taxon>Lactobacillales</taxon>
        <taxon>Lactobacillaceae</taxon>
        <taxon>Lactobacillus</taxon>
    </lineage>
</organism>
<dbReference type="STRING" id="1423758.FC41_GL001214"/>
<dbReference type="GeneID" id="82846629"/>
<dbReference type="eggNOG" id="COG1216">
    <property type="taxonomic scope" value="Bacteria"/>
</dbReference>
<comment type="caution">
    <text evidence="3">The sequence shown here is derived from an EMBL/GenBank/DDBJ whole genome shotgun (WGS) entry which is preliminary data.</text>
</comment>
<reference evidence="3 4" key="1">
    <citation type="submission" date="2012-06" db="EMBL/GenBank/DDBJ databases">
        <title>Draft Genome Sequence of Lactobacillus hominis Strain CRBIP 24.179T, isolated from human intestine.</title>
        <authorList>
            <person name="Cousin S."/>
            <person name="Ma L."/>
            <person name="Bizet C."/>
            <person name="Loux V."/>
            <person name="Bouchier C."/>
            <person name="Clermont D."/>
            <person name="Creno S."/>
        </authorList>
    </citation>
    <scope>NUCLEOTIDE SEQUENCE [LARGE SCALE GENOMIC DNA]</scope>
    <source>
        <strain evidence="4">CRBIP 24.179T</strain>
    </source>
</reference>
<dbReference type="RefSeq" id="WP_008470072.1">
    <property type="nucleotide sequence ID" value="NZ_AYZP01000003.1"/>
</dbReference>
<keyword evidence="3" id="KW-0808">Transferase</keyword>